<keyword evidence="7" id="KW-1185">Reference proteome</keyword>
<dbReference type="SUPFAM" id="SSF100950">
    <property type="entry name" value="NagB/RpiA/CoA transferase-like"/>
    <property type="match status" value="1"/>
</dbReference>
<keyword evidence="4" id="KW-0804">Transcription</keyword>
<dbReference type="Proteomes" id="UP000664601">
    <property type="component" value="Unassembled WGS sequence"/>
</dbReference>
<sequence>MKEEKKKLLAKVAYMYYQQDLTQAQIAKELDIYRTTVSRMLAQAKEAGIVEITINHFDPALFSLEDQLKKAYNLKHIEIAPLSNDLSAEEKEEQLARTAASWLRRQLNDDSVIGVSWGESVGKAVNQLETKSLDNATIVPIVGGPSHINSRYHVNTLVYELARKLNGHSVFVNATVTQETKQLAEGIFQSKYFQELRDYWQQLDLAIVGIGGPLSYKKSQWRDLLTEEDFQELKLREAIGDCCCRFYDRHGKLLKGQLDQRTIGLPLEALAEIPQSIGIARGTAKARSIVPLLKEGYLNTLITDQETAAELLRITNELQQ</sequence>
<accession>A0ABS3LEQ4</accession>
<evidence type="ECO:0000256" key="1">
    <source>
        <dbReference type="ARBA" id="ARBA00010466"/>
    </source>
</evidence>
<dbReference type="Pfam" id="PF04198">
    <property type="entry name" value="Sugar-bind"/>
    <property type="match status" value="1"/>
</dbReference>
<keyword evidence="2" id="KW-0805">Transcription regulation</keyword>
<protein>
    <submittedName>
        <fullName evidence="6">Sugar-binding transcriptional regulator</fullName>
    </submittedName>
</protein>
<gene>
    <name evidence="6" type="ORF">JZO70_18260</name>
</gene>
<evidence type="ECO:0000313" key="7">
    <source>
        <dbReference type="Proteomes" id="UP000664601"/>
    </source>
</evidence>
<evidence type="ECO:0000259" key="5">
    <source>
        <dbReference type="Pfam" id="PF04198"/>
    </source>
</evidence>
<comment type="caution">
    <text evidence="6">The sequence shown here is derived from an EMBL/GenBank/DDBJ whole genome shotgun (WGS) entry which is preliminary data.</text>
</comment>
<dbReference type="PANTHER" id="PTHR34294">
    <property type="entry name" value="TRANSCRIPTIONAL REGULATOR-RELATED"/>
    <property type="match status" value="1"/>
</dbReference>
<dbReference type="RefSeq" id="WP_207675120.1">
    <property type="nucleotide sequence ID" value="NZ_JAFREM010000030.1"/>
</dbReference>
<dbReference type="PANTHER" id="PTHR34294:SF1">
    <property type="entry name" value="TRANSCRIPTIONAL REGULATOR LSRR"/>
    <property type="match status" value="1"/>
</dbReference>
<reference evidence="6 7" key="1">
    <citation type="submission" date="2021-03" db="EMBL/GenBank/DDBJ databases">
        <title>Enterococcal diversity collection.</title>
        <authorList>
            <person name="Gilmore M.S."/>
            <person name="Schwartzman J."/>
            <person name="Van Tyne D."/>
            <person name="Martin M."/>
            <person name="Earl A.M."/>
            <person name="Manson A.L."/>
            <person name="Straub T."/>
            <person name="Salamzade R."/>
            <person name="Saavedra J."/>
            <person name="Lebreton F."/>
            <person name="Prichula J."/>
            <person name="Schaufler K."/>
            <person name="Gaca A."/>
            <person name="Sgardioli B."/>
            <person name="Wagenaar J."/>
            <person name="Strong T."/>
        </authorList>
    </citation>
    <scope>NUCLEOTIDE SEQUENCE [LARGE SCALE GENOMIC DNA]</scope>
    <source>
        <strain evidence="6 7">669A</strain>
    </source>
</reference>
<dbReference type="InterPro" id="IPR007324">
    <property type="entry name" value="Sugar-bd_dom_put"/>
</dbReference>
<organism evidence="6 7">
    <name type="scientific">Candidatus Enterococcus moelleringii</name>
    <dbReference type="NCBI Taxonomy" id="2815325"/>
    <lineage>
        <taxon>Bacteria</taxon>
        <taxon>Bacillati</taxon>
        <taxon>Bacillota</taxon>
        <taxon>Bacilli</taxon>
        <taxon>Lactobacillales</taxon>
        <taxon>Enterococcaceae</taxon>
        <taxon>Enterococcus</taxon>
    </lineage>
</organism>
<comment type="similarity">
    <text evidence="1">Belongs to the SorC transcriptional regulatory family.</text>
</comment>
<dbReference type="InterPro" id="IPR037171">
    <property type="entry name" value="NagB/RpiA_transferase-like"/>
</dbReference>
<evidence type="ECO:0000313" key="6">
    <source>
        <dbReference type="EMBL" id="MBO1308126.1"/>
    </source>
</evidence>
<dbReference type="InterPro" id="IPR051054">
    <property type="entry name" value="SorC_transcr_regulators"/>
</dbReference>
<proteinExistence type="inferred from homology"/>
<keyword evidence="3" id="KW-0238">DNA-binding</keyword>
<feature type="domain" description="Sugar-binding" evidence="5">
    <location>
        <begin position="61"/>
        <end position="313"/>
    </location>
</feature>
<evidence type="ECO:0000256" key="3">
    <source>
        <dbReference type="ARBA" id="ARBA00023125"/>
    </source>
</evidence>
<dbReference type="Gene3D" id="3.40.50.1360">
    <property type="match status" value="1"/>
</dbReference>
<dbReference type="Gene3D" id="1.10.10.60">
    <property type="entry name" value="Homeodomain-like"/>
    <property type="match status" value="1"/>
</dbReference>
<name>A0ABS3LEQ4_9ENTE</name>
<evidence type="ECO:0000256" key="2">
    <source>
        <dbReference type="ARBA" id="ARBA00023015"/>
    </source>
</evidence>
<dbReference type="EMBL" id="JAFREM010000030">
    <property type="protein sequence ID" value="MBO1308126.1"/>
    <property type="molecule type" value="Genomic_DNA"/>
</dbReference>
<evidence type="ECO:0000256" key="4">
    <source>
        <dbReference type="ARBA" id="ARBA00023163"/>
    </source>
</evidence>